<dbReference type="GO" id="GO:0016787">
    <property type="term" value="F:hydrolase activity"/>
    <property type="evidence" value="ECO:0007669"/>
    <property type="project" value="UniProtKB-KW"/>
</dbReference>
<evidence type="ECO:0000256" key="3">
    <source>
        <dbReference type="RuleBase" id="RU361235"/>
    </source>
</evidence>
<dbReference type="Proteomes" id="UP000600171">
    <property type="component" value="Unassembled WGS sequence"/>
</dbReference>
<gene>
    <name evidence="5" type="ORF">GCM10007359_20190</name>
</gene>
<dbReference type="PROSITE" id="PS00122">
    <property type="entry name" value="CARBOXYLESTERASE_B_1"/>
    <property type="match status" value="1"/>
</dbReference>
<keyword evidence="6" id="KW-1185">Reference proteome</keyword>
<sequence length="440" mass="47117">MQAISTPSGELLALELEDPGAASSSAKSRGTYLEARGVPYARARRFGRPYPVNFTDFGNPFVADTPAPAAPQFLRGKDGDIRQSVLMSEDCQNLTVSFPADYSAGEKLPVMVYLHGGSYVAGSGDGARYIPARLVLDERVAVVRVTFRLGLLGFLGGSPQRPANLGLLDVREALRWVATHISSFGGDPANVTVFGQSAGGDLATQLLLTEGVVSEGLVRRVISQSAPLDLVNHKESLAKHLLKKTASLADDAPASDFGVASWKNVFGNPLVGGFYPAMMPFGTQYGHYPLPSLEEADSAWRFVAGSVDLLVGANLREAAYFLPRLPFLRGARESLIRKGTRDLYQQPARDLIARHRSAGGVGTSYSLAVGHSLHYLYSAHCTELALLFDNPAWEGSKLLAGSSTYERAVQGSALRGIWAEFARSGAVREDLAEAGRISFG</sequence>
<protein>
    <recommendedName>
        <fullName evidence="3">Carboxylic ester hydrolase</fullName>
        <ecNumber evidence="3">3.1.1.-</ecNumber>
    </recommendedName>
</protein>
<dbReference type="AlphaFoldDB" id="A0A917IWL6"/>
<dbReference type="EC" id="3.1.1.-" evidence="3"/>
<comment type="caution">
    <text evidence="5">The sequence shown here is derived from an EMBL/GenBank/DDBJ whole genome shotgun (WGS) entry which is preliminary data.</text>
</comment>
<name>A0A917IWL6_9MICC</name>
<dbReference type="Pfam" id="PF00135">
    <property type="entry name" value="COesterase"/>
    <property type="match status" value="1"/>
</dbReference>
<evidence type="ECO:0000313" key="5">
    <source>
        <dbReference type="EMBL" id="GGH66202.1"/>
    </source>
</evidence>
<dbReference type="PANTHER" id="PTHR11559">
    <property type="entry name" value="CARBOXYLESTERASE"/>
    <property type="match status" value="1"/>
</dbReference>
<evidence type="ECO:0000313" key="6">
    <source>
        <dbReference type="Proteomes" id="UP000600171"/>
    </source>
</evidence>
<dbReference type="EMBL" id="BMDC01000004">
    <property type="protein sequence ID" value="GGH66202.1"/>
    <property type="molecule type" value="Genomic_DNA"/>
</dbReference>
<dbReference type="InterPro" id="IPR002018">
    <property type="entry name" value="CarbesteraseB"/>
</dbReference>
<proteinExistence type="inferred from homology"/>
<keyword evidence="2 3" id="KW-0378">Hydrolase</keyword>
<dbReference type="SUPFAM" id="SSF53474">
    <property type="entry name" value="alpha/beta-Hydrolases"/>
    <property type="match status" value="1"/>
</dbReference>
<dbReference type="InterPro" id="IPR050309">
    <property type="entry name" value="Type-B_Carboxylest/Lipase"/>
</dbReference>
<organism evidence="5 6">
    <name type="scientific">Rothia aerolata</name>
    <dbReference type="NCBI Taxonomy" id="1812262"/>
    <lineage>
        <taxon>Bacteria</taxon>
        <taxon>Bacillati</taxon>
        <taxon>Actinomycetota</taxon>
        <taxon>Actinomycetes</taxon>
        <taxon>Micrococcales</taxon>
        <taxon>Micrococcaceae</taxon>
        <taxon>Rothia</taxon>
    </lineage>
</organism>
<dbReference type="InterPro" id="IPR019826">
    <property type="entry name" value="Carboxylesterase_B_AS"/>
</dbReference>
<feature type="domain" description="Carboxylesterase type B" evidence="4">
    <location>
        <begin position="36"/>
        <end position="230"/>
    </location>
</feature>
<dbReference type="RefSeq" id="WP_188360251.1">
    <property type="nucleotide sequence ID" value="NZ_BMDC01000004.1"/>
</dbReference>
<accession>A0A917IWL6</accession>
<comment type="similarity">
    <text evidence="1 3">Belongs to the type-B carboxylesterase/lipase family.</text>
</comment>
<evidence type="ECO:0000256" key="2">
    <source>
        <dbReference type="ARBA" id="ARBA00022801"/>
    </source>
</evidence>
<evidence type="ECO:0000256" key="1">
    <source>
        <dbReference type="ARBA" id="ARBA00005964"/>
    </source>
</evidence>
<reference evidence="5 6" key="1">
    <citation type="journal article" date="2014" name="Int. J. Syst. Evol. Microbiol.">
        <title>Complete genome sequence of Corynebacterium casei LMG S-19264T (=DSM 44701T), isolated from a smear-ripened cheese.</title>
        <authorList>
            <consortium name="US DOE Joint Genome Institute (JGI-PGF)"/>
            <person name="Walter F."/>
            <person name="Albersmeier A."/>
            <person name="Kalinowski J."/>
            <person name="Ruckert C."/>
        </authorList>
    </citation>
    <scope>NUCLEOTIDE SEQUENCE [LARGE SCALE GENOMIC DNA]</scope>
    <source>
        <strain evidence="5 6">CCM 8669</strain>
    </source>
</reference>
<dbReference type="InterPro" id="IPR029058">
    <property type="entry name" value="AB_hydrolase_fold"/>
</dbReference>
<dbReference type="Gene3D" id="3.40.50.1820">
    <property type="entry name" value="alpha/beta hydrolase"/>
    <property type="match status" value="1"/>
</dbReference>
<evidence type="ECO:0000259" key="4">
    <source>
        <dbReference type="Pfam" id="PF00135"/>
    </source>
</evidence>